<dbReference type="AlphaFoldDB" id="A0A8J5QUZ6"/>
<feature type="signal peptide" evidence="2">
    <location>
        <begin position="1"/>
        <end position="20"/>
    </location>
</feature>
<gene>
    <name evidence="3" type="ORF">J8A68_000099</name>
</gene>
<dbReference type="EMBL" id="JAGSYN010000009">
    <property type="protein sequence ID" value="KAG7666354.1"/>
    <property type="molecule type" value="Genomic_DNA"/>
</dbReference>
<comment type="caution">
    <text evidence="3">The sequence shown here is derived from an EMBL/GenBank/DDBJ whole genome shotgun (WGS) entry which is preliminary data.</text>
</comment>
<feature type="region of interest" description="Disordered" evidence="1">
    <location>
        <begin position="335"/>
        <end position="609"/>
    </location>
</feature>
<keyword evidence="4" id="KW-1185">Reference proteome</keyword>
<proteinExistence type="predicted"/>
<evidence type="ECO:0008006" key="5">
    <source>
        <dbReference type="Google" id="ProtNLM"/>
    </source>
</evidence>
<dbReference type="RefSeq" id="XP_049266582.1">
    <property type="nucleotide sequence ID" value="XM_049410665.1"/>
</dbReference>
<evidence type="ECO:0000313" key="3">
    <source>
        <dbReference type="EMBL" id="KAG7666354.1"/>
    </source>
</evidence>
<evidence type="ECO:0000256" key="2">
    <source>
        <dbReference type="SAM" id="SignalP"/>
    </source>
</evidence>
<dbReference type="GeneID" id="73466900"/>
<feature type="compositionally biased region" description="Low complexity" evidence="1">
    <location>
        <begin position="561"/>
        <end position="605"/>
    </location>
</feature>
<keyword evidence="2" id="KW-0732">Signal</keyword>
<evidence type="ECO:0000313" key="4">
    <source>
        <dbReference type="Proteomes" id="UP000694255"/>
    </source>
</evidence>
<feature type="compositionally biased region" description="Low complexity" evidence="1">
    <location>
        <begin position="335"/>
        <end position="371"/>
    </location>
</feature>
<protein>
    <recommendedName>
        <fullName evidence="5">Hyphally-regulated cell wall protein N-terminal domain-containing protein</fullName>
    </recommendedName>
</protein>
<feature type="chain" id="PRO_5035181614" description="Hyphally-regulated cell wall protein N-terminal domain-containing protein" evidence="2">
    <location>
        <begin position="21"/>
        <end position="757"/>
    </location>
</feature>
<evidence type="ECO:0000256" key="1">
    <source>
        <dbReference type="SAM" id="MobiDB-lite"/>
    </source>
</evidence>
<feature type="compositionally biased region" description="Low complexity" evidence="1">
    <location>
        <begin position="427"/>
        <end position="490"/>
    </location>
</feature>
<dbReference type="Proteomes" id="UP000694255">
    <property type="component" value="Unassembled WGS sequence"/>
</dbReference>
<feature type="compositionally biased region" description="Polar residues" evidence="1">
    <location>
        <begin position="491"/>
        <end position="553"/>
    </location>
</feature>
<feature type="compositionally biased region" description="Low complexity" evidence="1">
    <location>
        <begin position="378"/>
        <end position="420"/>
    </location>
</feature>
<dbReference type="OrthoDB" id="4026618at2759"/>
<reference evidence="3 4" key="1">
    <citation type="journal article" date="2021" name="DNA Res.">
        <title>Genome analysis of Candida subhashii reveals its hybrid nature and dual mitochondrial genome conformations.</title>
        <authorList>
            <person name="Mixao V."/>
            <person name="Hegedusova E."/>
            <person name="Saus E."/>
            <person name="Pryszcz L.P."/>
            <person name="Cillingova A."/>
            <person name="Nosek J."/>
            <person name="Gabaldon T."/>
        </authorList>
    </citation>
    <scope>NUCLEOTIDE SEQUENCE [LARGE SCALE GENOMIC DNA]</scope>
    <source>
        <strain evidence="3 4">CBS 10753</strain>
    </source>
</reference>
<sequence>MLNHLHLLLPILVFISFSNCIQVEEELILRGDIPDNENYEISGTLSLVDVYGPLGTINVNTGGELFYTWVLGTSSLLPTISFGAISNNGIFRFDTNNRYITPQTYEFETIENFAQMEFKDLTNPSLEPRVNTLKNYEDANFFVDVGSIVISELMNSGKMCIRNNALVAIEKETKPMGNPGCIQLSNKAKLMPRTDLLSKVCFSANGEEGTVLDLTESIPSIVWLAQFGGTNVIRLHVNVVWISYNSPYLEIGAVSGIVEEFTLDVGPGYDQSKFIFGGSGMSILDIKYSTIPAEANICTCNCEFLDPTEFPGTMPTISTQTTLGRTETLTITTTDDRWTTITPQVEPETSTFEETSTISEPEATTSEPESTTSEEESTTAGRESATSEIESTTTEPESSASEIESTTSEAESTTSEPESTTSEEELTTAGRESATSEIESTTTEPESSASEIESTTSEAESSTSEPESTTSSELESTSEIAATTSEPESTIVTSSAYSESTSEIPSGADSSEQTGSETQDSSATDTEASSVPQDPTTASPSELSTVGPSSEPTLSDKSDATRTTMSSTEPESSTTSTTDTKSTTMITTETATTTATDTTQSESTSNKTDTISTVITSSFTKSILSTSTTATTDKIVSTVSTVITITTRAVSYSAGTIEPGKTISDITVPASTTGKYASPYGTIVRTTSDGTVSDVTMMISPVVSEISGTTGKQDPTATLSVASPDATILPIEDSAVRTVSGKMLMFAMAICGFAMFV</sequence>
<name>A0A8J5QUZ6_9ASCO</name>
<accession>A0A8J5QUZ6</accession>
<organism evidence="3 4">
    <name type="scientific">[Candida] subhashii</name>
    <dbReference type="NCBI Taxonomy" id="561895"/>
    <lineage>
        <taxon>Eukaryota</taxon>
        <taxon>Fungi</taxon>
        <taxon>Dikarya</taxon>
        <taxon>Ascomycota</taxon>
        <taxon>Saccharomycotina</taxon>
        <taxon>Pichiomycetes</taxon>
        <taxon>Debaryomycetaceae</taxon>
        <taxon>Spathaspora</taxon>
    </lineage>
</organism>